<dbReference type="GO" id="GO:0004222">
    <property type="term" value="F:metalloendopeptidase activity"/>
    <property type="evidence" value="ECO:0007669"/>
    <property type="project" value="TreeGrafter"/>
</dbReference>
<dbReference type="SUPFAM" id="SSF51261">
    <property type="entry name" value="Duplicated hybrid motif"/>
    <property type="match status" value="1"/>
</dbReference>
<dbReference type="AlphaFoldDB" id="A0A845QWA2"/>
<dbReference type="InterPro" id="IPR016047">
    <property type="entry name" value="M23ase_b-sheet_dom"/>
</dbReference>
<evidence type="ECO:0000259" key="4">
    <source>
        <dbReference type="PROSITE" id="PS51109"/>
    </source>
</evidence>
<dbReference type="InterPro" id="IPR050570">
    <property type="entry name" value="Cell_wall_metabolism_enzyme"/>
</dbReference>
<dbReference type="PANTHER" id="PTHR21666:SF270">
    <property type="entry name" value="MUREIN HYDROLASE ACTIVATOR ENVC"/>
    <property type="match status" value="1"/>
</dbReference>
<keyword evidence="1" id="KW-0732">Signal</keyword>
<feature type="coiled-coil region" evidence="2">
    <location>
        <begin position="129"/>
        <end position="156"/>
    </location>
</feature>
<feature type="domain" description="G5" evidence="4">
    <location>
        <begin position="160"/>
        <end position="240"/>
    </location>
</feature>
<keyword evidence="3" id="KW-0472">Membrane</keyword>
<organism evidence="5 6">
    <name type="scientific">Senegalia massiliensis</name>
    <dbReference type="NCBI Taxonomy" id="1720316"/>
    <lineage>
        <taxon>Bacteria</taxon>
        <taxon>Bacillati</taxon>
        <taxon>Bacillota</taxon>
        <taxon>Clostridia</taxon>
        <taxon>Eubacteriales</taxon>
        <taxon>Clostridiaceae</taxon>
        <taxon>Senegalia</taxon>
    </lineage>
</organism>
<dbReference type="SMART" id="SM01208">
    <property type="entry name" value="G5"/>
    <property type="match status" value="1"/>
</dbReference>
<evidence type="ECO:0000256" key="2">
    <source>
        <dbReference type="SAM" id="Coils"/>
    </source>
</evidence>
<comment type="caution">
    <text evidence="5">The sequence shown here is derived from an EMBL/GenBank/DDBJ whole genome shotgun (WGS) entry which is preliminary data.</text>
</comment>
<protein>
    <recommendedName>
        <fullName evidence="4">G5 domain-containing protein</fullName>
    </recommendedName>
</protein>
<feature type="transmembrane region" description="Helical" evidence="3">
    <location>
        <begin position="36"/>
        <end position="57"/>
    </location>
</feature>
<evidence type="ECO:0000256" key="1">
    <source>
        <dbReference type="ARBA" id="ARBA00022729"/>
    </source>
</evidence>
<dbReference type="InterPro" id="IPR011055">
    <property type="entry name" value="Dup_hybrid_motif"/>
</dbReference>
<dbReference type="Proteomes" id="UP000467132">
    <property type="component" value="Unassembled WGS sequence"/>
</dbReference>
<evidence type="ECO:0000313" key="6">
    <source>
        <dbReference type="Proteomes" id="UP000467132"/>
    </source>
</evidence>
<dbReference type="Gene3D" id="2.20.230.10">
    <property type="entry name" value="Resuscitation-promoting factor rpfb"/>
    <property type="match status" value="1"/>
</dbReference>
<keyword evidence="3" id="KW-1133">Transmembrane helix</keyword>
<dbReference type="Gene3D" id="2.70.70.10">
    <property type="entry name" value="Glucose Permease (Domain IIA)"/>
    <property type="match status" value="1"/>
</dbReference>
<sequence>MYIKFFKGQKYMWLLNYKFNLGGKQMLKKLLRNFKSLKFSIIFMTTFILILLSSVTIKSNTIHRKVSHTYNNQDNIEDEIIAYGIKVDEKIIGAVSTKQEAKDFLKSIKKYYIKDLDLLNVKIMENVEIIKVKTKIKNLKNNKDLLSNTVKQNNKENPIITVVTTENITEKEKMPYKTEYKKSNNLFSGQEDIEQKGKEGIKENILKVEKINGVEISKEVVSEKIKENPRTQIVLKGTKKMISSRGTGRLIMPIKGRLTSPFGPRGSRIHLGIDLASPTGTPIKASDNGIVKFSGYKGTYGYMILIDHGNGYFTRYAHSSKLHVSEGQKVAKGDIIADVGNTGRSTGPHLHFEVIVNGENKDPYNFIK</sequence>
<dbReference type="Pfam" id="PF01551">
    <property type="entry name" value="Peptidase_M23"/>
    <property type="match status" value="1"/>
</dbReference>
<evidence type="ECO:0000313" key="5">
    <source>
        <dbReference type="EMBL" id="NBI06551.1"/>
    </source>
</evidence>
<dbReference type="PANTHER" id="PTHR21666">
    <property type="entry name" value="PEPTIDASE-RELATED"/>
    <property type="match status" value="1"/>
</dbReference>
<name>A0A845QWA2_9CLOT</name>
<gene>
    <name evidence="5" type="ORF">D3Z33_06695</name>
</gene>
<dbReference type="InterPro" id="IPR011098">
    <property type="entry name" value="G5_dom"/>
</dbReference>
<reference evidence="5 6" key="1">
    <citation type="submission" date="2018-08" db="EMBL/GenBank/DDBJ databases">
        <title>Murine metabolic-syndrome-specific gut microbial biobank.</title>
        <authorList>
            <person name="Liu C."/>
        </authorList>
    </citation>
    <scope>NUCLEOTIDE SEQUENCE [LARGE SCALE GENOMIC DNA]</scope>
    <source>
        <strain evidence="5 6">583</strain>
    </source>
</reference>
<accession>A0A845QWA2</accession>
<evidence type="ECO:0000256" key="3">
    <source>
        <dbReference type="SAM" id="Phobius"/>
    </source>
</evidence>
<keyword evidence="2" id="KW-0175">Coiled coil</keyword>
<dbReference type="EMBL" id="QXXA01000006">
    <property type="protein sequence ID" value="NBI06551.1"/>
    <property type="molecule type" value="Genomic_DNA"/>
</dbReference>
<keyword evidence="6" id="KW-1185">Reference proteome</keyword>
<dbReference type="Pfam" id="PF07501">
    <property type="entry name" value="G5"/>
    <property type="match status" value="1"/>
</dbReference>
<proteinExistence type="predicted"/>
<dbReference type="PROSITE" id="PS51109">
    <property type="entry name" value="G5"/>
    <property type="match status" value="1"/>
</dbReference>
<dbReference type="CDD" id="cd12797">
    <property type="entry name" value="M23_peptidase"/>
    <property type="match status" value="1"/>
</dbReference>
<keyword evidence="3" id="KW-0812">Transmembrane</keyword>